<name>A0A0A2EGV8_9PORP</name>
<dbReference type="STRING" id="28115.HQ47_01645"/>
<evidence type="ECO:0000256" key="4">
    <source>
        <dbReference type="ARBA" id="ARBA00023026"/>
    </source>
</evidence>
<dbReference type="Pfam" id="PF09471">
    <property type="entry name" value="Peptidase_M64"/>
    <property type="match status" value="1"/>
</dbReference>
<proteinExistence type="inferred from homology"/>
<evidence type="ECO:0000313" key="7">
    <source>
        <dbReference type="Proteomes" id="UP000030103"/>
    </source>
</evidence>
<dbReference type="AlphaFoldDB" id="A0A0A2EGV8"/>
<feature type="domain" description="BACON" evidence="5">
    <location>
        <begin position="154"/>
        <end position="202"/>
    </location>
</feature>
<dbReference type="InterPro" id="IPR013783">
    <property type="entry name" value="Ig-like_fold"/>
</dbReference>
<dbReference type="InterPro" id="IPR024079">
    <property type="entry name" value="MetalloPept_cat_dom_sf"/>
</dbReference>
<dbReference type="GO" id="GO:0006508">
    <property type="term" value="P:proteolysis"/>
    <property type="evidence" value="ECO:0007669"/>
    <property type="project" value="UniProtKB-KW"/>
</dbReference>
<dbReference type="Proteomes" id="UP000030103">
    <property type="component" value="Unassembled WGS sequence"/>
</dbReference>
<comment type="caution">
    <text evidence="6">The sequence shown here is derived from an EMBL/GenBank/DDBJ whole genome shotgun (WGS) entry which is preliminary data.</text>
</comment>
<comment type="similarity">
    <text evidence="1">Belongs to the peptidase C25 family.</text>
</comment>
<keyword evidence="2" id="KW-0645">Protease</keyword>
<evidence type="ECO:0000256" key="2">
    <source>
        <dbReference type="ARBA" id="ARBA00022670"/>
    </source>
</evidence>
<dbReference type="Gene3D" id="3.40.390.10">
    <property type="entry name" value="Collagenase (Catalytic Domain)"/>
    <property type="match status" value="1"/>
</dbReference>
<evidence type="ECO:0000313" key="6">
    <source>
        <dbReference type="EMBL" id="KGN75664.1"/>
    </source>
</evidence>
<evidence type="ECO:0000256" key="1">
    <source>
        <dbReference type="ARBA" id="ARBA00006067"/>
    </source>
</evidence>
<keyword evidence="7" id="KW-1185">Reference proteome</keyword>
<dbReference type="Pfam" id="PF13004">
    <property type="entry name" value="BACON"/>
    <property type="match status" value="2"/>
</dbReference>
<reference evidence="6 7" key="1">
    <citation type="submission" date="2014-09" db="EMBL/GenBank/DDBJ databases">
        <title>Draft Genome Sequence of Porphyromonas macacae COT-192_OH2859.</title>
        <authorList>
            <person name="Wallis C."/>
            <person name="Deusch O."/>
            <person name="O'Flynn C."/>
            <person name="Davis I."/>
            <person name="Horsfall A."/>
            <person name="Kirkwood N."/>
            <person name="Harris S."/>
            <person name="Eisen J.A."/>
            <person name="Coil D.A."/>
            <person name="Darling A.E."/>
            <person name="Jospin G."/>
            <person name="Alexiev A."/>
        </authorList>
    </citation>
    <scope>NUCLEOTIDE SEQUENCE [LARGE SCALE GENOMIC DNA]</scope>
    <source>
        <strain evidence="7">COT-192 OH2859</strain>
    </source>
</reference>
<keyword evidence="3" id="KW-0788">Thiol protease</keyword>
<gene>
    <name evidence="6" type="ORF">HQ47_01645</name>
</gene>
<dbReference type="EMBL" id="JRFA01000004">
    <property type="protein sequence ID" value="KGN75664.1"/>
    <property type="molecule type" value="Genomic_DNA"/>
</dbReference>
<organism evidence="6 7">
    <name type="scientific">Porphyromonas macacae</name>
    <dbReference type="NCBI Taxonomy" id="28115"/>
    <lineage>
        <taxon>Bacteria</taxon>
        <taxon>Pseudomonadati</taxon>
        <taxon>Bacteroidota</taxon>
        <taxon>Bacteroidia</taxon>
        <taxon>Bacteroidales</taxon>
        <taxon>Porphyromonadaceae</taxon>
        <taxon>Porphyromonas</taxon>
    </lineage>
</organism>
<dbReference type="eggNOG" id="COG3210">
    <property type="taxonomic scope" value="Bacteria"/>
</dbReference>
<evidence type="ECO:0000256" key="3">
    <source>
        <dbReference type="ARBA" id="ARBA00022807"/>
    </source>
</evidence>
<sequence length="557" mass="63143">MSVKHFSSIYIFLFALFLCLPTVSCSKKDHVDYLDVDVESFDFPHNGGQGQFSIQASSDWAIDITENWCTTNLRKGSTNNTVLVTVEANKTDDVRTAQIHIRCGGSRRTINVSQGAIKLSATPRNLTAKAAGENLKLKINTDTRWWINIPVNFQEWISVTPQDGKSSTEITVAIKPNKGYVRQGFLYVNTESKSLEIEINQASDIPSIPDGEIKVLKTNTKGKYPNEIIIVGDGFSARDCVPGGIFEHNVQEAMEAFMDIEPYKSYQEYFKFTRLTLYSEDSGISEKDKHKIKKTIFNTEFYDESAIRISGDNADNAVRLIAEKLNRSREQLKNTSIILICNIDRYGGVCYLYSDGVTVALCPTSRNKKHRGADFASLIHHEAGGHGFGWLCDEYVNNQGLTLPEKNKQEFQTWEKFGFYSNVDVTGNKQKAKWSHFYNLPGYSVQYIEGANCYSYGAWRPEQNSVMIDNRPYYNAPSRESIVKILLRKAAGVRISDYEYVNGAYIKKPIQNDPFNFDEFVKKDVIKSEPATMRSMIDVRPFKETRSPVFIQVNPLL</sequence>
<keyword evidence="3" id="KW-0378">Hydrolase</keyword>
<keyword evidence="4" id="KW-0843">Virulence</keyword>
<protein>
    <recommendedName>
        <fullName evidence="5">BACON domain-containing protein</fullName>
    </recommendedName>
</protein>
<dbReference type="GO" id="GO:0008234">
    <property type="term" value="F:cysteine-type peptidase activity"/>
    <property type="evidence" value="ECO:0007669"/>
    <property type="project" value="UniProtKB-KW"/>
</dbReference>
<dbReference type="Gene3D" id="2.60.40.10">
    <property type="entry name" value="Immunoglobulins"/>
    <property type="match status" value="2"/>
</dbReference>
<dbReference type="GO" id="GO:0008237">
    <property type="term" value="F:metallopeptidase activity"/>
    <property type="evidence" value="ECO:0007669"/>
    <property type="project" value="InterPro"/>
</dbReference>
<dbReference type="InterPro" id="IPR019026">
    <property type="entry name" value="Peptidase_M64_IgA"/>
</dbReference>
<dbReference type="InterPro" id="IPR024361">
    <property type="entry name" value="BACON"/>
</dbReference>
<accession>A0A0A2EGV8</accession>
<evidence type="ECO:0000259" key="5">
    <source>
        <dbReference type="Pfam" id="PF13004"/>
    </source>
</evidence>
<dbReference type="CDD" id="cd14948">
    <property type="entry name" value="BACON"/>
    <property type="match status" value="2"/>
</dbReference>
<dbReference type="eggNOG" id="COG4886">
    <property type="taxonomic scope" value="Bacteria"/>
</dbReference>
<feature type="domain" description="BACON" evidence="5">
    <location>
        <begin position="65"/>
        <end position="114"/>
    </location>
</feature>